<dbReference type="PROSITE" id="PS51257">
    <property type="entry name" value="PROKAR_LIPOPROTEIN"/>
    <property type="match status" value="1"/>
</dbReference>
<protein>
    <recommendedName>
        <fullName evidence="2">ABC-type transport auxiliary lipoprotein component domain-containing protein</fullName>
    </recommendedName>
</protein>
<gene>
    <name evidence="3" type="ORF">DT23_09520</name>
</gene>
<dbReference type="Proteomes" id="UP000027471">
    <property type="component" value="Unassembled WGS sequence"/>
</dbReference>
<feature type="domain" description="ABC-type transport auxiliary lipoprotein component" evidence="2">
    <location>
        <begin position="28"/>
        <end position="190"/>
    </location>
</feature>
<dbReference type="SUPFAM" id="SSF159594">
    <property type="entry name" value="XCC0632-like"/>
    <property type="match status" value="1"/>
</dbReference>
<comment type="caution">
    <text evidence="3">The sequence shown here is derived from an EMBL/GenBank/DDBJ whole genome shotgun (WGS) entry which is preliminary data.</text>
</comment>
<dbReference type="RefSeq" id="WP_038127922.1">
    <property type="nucleotide sequence ID" value="NZ_AUNB01000002.1"/>
</dbReference>
<evidence type="ECO:0000259" key="2">
    <source>
        <dbReference type="Pfam" id="PF03886"/>
    </source>
</evidence>
<name>A0A074JZG0_9RHOB</name>
<organism evidence="3 4">
    <name type="scientific">Thioclava indica</name>
    <dbReference type="NCBI Taxonomy" id="1353528"/>
    <lineage>
        <taxon>Bacteria</taxon>
        <taxon>Pseudomonadati</taxon>
        <taxon>Pseudomonadota</taxon>
        <taxon>Alphaproteobacteria</taxon>
        <taxon>Rhodobacterales</taxon>
        <taxon>Paracoccaceae</taxon>
        <taxon>Thioclava</taxon>
    </lineage>
</organism>
<dbReference type="Pfam" id="PF03886">
    <property type="entry name" value="ABC_trans_aux"/>
    <property type="match status" value="1"/>
</dbReference>
<evidence type="ECO:0000256" key="1">
    <source>
        <dbReference type="SAM" id="SignalP"/>
    </source>
</evidence>
<feature type="signal peptide" evidence="1">
    <location>
        <begin position="1"/>
        <end position="15"/>
    </location>
</feature>
<accession>A0A074JZG0</accession>
<keyword evidence="1" id="KW-0732">Signal</keyword>
<feature type="chain" id="PRO_5012249364" description="ABC-type transport auxiliary lipoprotein component domain-containing protein" evidence="1">
    <location>
        <begin position="16"/>
        <end position="193"/>
    </location>
</feature>
<dbReference type="eggNOG" id="COG3009">
    <property type="taxonomic scope" value="Bacteria"/>
</dbReference>
<sequence>MTLLRLIPLCLLALAACSDPEKVARYPIEPPAATKTLPNRLGTAELREVSLPQYATAQEIPYQTPDGALRSNPDNLWADDPARSITLALARQISAVSGATVLSDPWPLSDPPRRRIEVRIEQILPGADGALHVAGVYFVSPAGLDAGNDVVRRFDFTVPIATTEPGAAPTPAAIVAAQGAAVSELARRIAQLN</sequence>
<reference evidence="3 4" key="1">
    <citation type="journal article" date="2015" name="Antonie Van Leeuwenhoek">
        <title>Thioclava indica sp. nov., isolated from surface seawater of the Indian Ocean.</title>
        <authorList>
            <person name="Liu Y."/>
            <person name="Lai Q."/>
            <person name="Du J."/>
            <person name="Xu H."/>
            <person name="Jiang L."/>
            <person name="Shao Z."/>
        </authorList>
    </citation>
    <scope>NUCLEOTIDE SEQUENCE [LARGE SCALE GENOMIC DNA]</scope>
    <source>
        <strain evidence="3 4">DT23-4</strain>
    </source>
</reference>
<dbReference type="AlphaFoldDB" id="A0A074JZG0"/>
<dbReference type="STRING" id="1353528.DT23_09520"/>
<evidence type="ECO:0000313" key="4">
    <source>
        <dbReference type="Proteomes" id="UP000027471"/>
    </source>
</evidence>
<dbReference type="InterPro" id="IPR005586">
    <property type="entry name" value="ABC_trans_aux"/>
</dbReference>
<keyword evidence="4" id="KW-1185">Reference proteome</keyword>
<dbReference type="EMBL" id="AUNB01000002">
    <property type="protein sequence ID" value="KEO61320.1"/>
    <property type="molecule type" value="Genomic_DNA"/>
</dbReference>
<dbReference type="Gene3D" id="3.40.50.10610">
    <property type="entry name" value="ABC-type transport auxiliary lipoprotein component"/>
    <property type="match status" value="1"/>
</dbReference>
<evidence type="ECO:0000313" key="3">
    <source>
        <dbReference type="EMBL" id="KEO61320.1"/>
    </source>
</evidence>
<proteinExistence type="predicted"/>
<dbReference type="OrthoDB" id="7858211at2"/>